<dbReference type="RefSeq" id="WP_350896270.1">
    <property type="nucleotide sequence ID" value="NZ_JBEPFB010000018.1"/>
</dbReference>
<dbReference type="PROSITE" id="PS00330">
    <property type="entry name" value="HEMOLYSIN_CALCIUM"/>
    <property type="match status" value="2"/>
</dbReference>
<feature type="chain" id="PRO_5045256562" evidence="4">
    <location>
        <begin position="19"/>
        <end position="283"/>
    </location>
</feature>
<dbReference type="PANTHER" id="PTHR38340:SF1">
    <property type="entry name" value="S-LAYER PROTEIN"/>
    <property type="match status" value="1"/>
</dbReference>
<dbReference type="InterPro" id="IPR001343">
    <property type="entry name" value="Hemolysn_Ca-bd"/>
</dbReference>
<feature type="region of interest" description="Disordered" evidence="3">
    <location>
        <begin position="189"/>
        <end position="283"/>
    </location>
</feature>
<comment type="subcellular location">
    <subcellularLocation>
        <location evidence="1">Secreted</location>
    </subcellularLocation>
</comment>
<dbReference type="Proteomes" id="UP001486207">
    <property type="component" value="Unassembled WGS sequence"/>
</dbReference>
<dbReference type="SUPFAM" id="SSF51120">
    <property type="entry name" value="beta-Roll"/>
    <property type="match status" value="1"/>
</dbReference>
<evidence type="ECO:0000313" key="6">
    <source>
        <dbReference type="Proteomes" id="UP001486207"/>
    </source>
</evidence>
<evidence type="ECO:0000256" key="2">
    <source>
        <dbReference type="ARBA" id="ARBA00022525"/>
    </source>
</evidence>
<evidence type="ECO:0000256" key="4">
    <source>
        <dbReference type="SAM" id="SignalP"/>
    </source>
</evidence>
<keyword evidence="4" id="KW-0732">Signal</keyword>
<evidence type="ECO:0000256" key="3">
    <source>
        <dbReference type="SAM" id="MobiDB-lite"/>
    </source>
</evidence>
<dbReference type="EMBL" id="JBEPFB010000018">
    <property type="protein sequence ID" value="MER7377382.1"/>
    <property type="molecule type" value="Genomic_DNA"/>
</dbReference>
<sequence length="283" mass="28128">MTLALTASIAALSGVAGAAPSSAHAERLNDRSIEYTAASGQANKVTVTATAAEGLASITYVIDDVVPITAGEGCTHPDAADPTKVSCEVATLESQDPYPTLNARLGDGDDTVKYANATDQAYYMASFDLGAGRDTSTQTGGVDGSQVLGGTGDDTITLGSSAVALGGDGNDTMRGADGTINMGGNGADRITAAGDESDADGGAGNDVIDGGAGRQRLNGGAGKDTVRGGTGNDWLYGDPGDDILYGNSGDDTIYGNSGNDKLYGGPGRDTLSGGPGTDVERQD</sequence>
<dbReference type="PRINTS" id="PR00313">
    <property type="entry name" value="CABNDNGRPT"/>
</dbReference>
<dbReference type="Pfam" id="PF00353">
    <property type="entry name" value="HemolysinCabind"/>
    <property type="match status" value="3"/>
</dbReference>
<keyword evidence="6" id="KW-1185">Reference proteome</keyword>
<dbReference type="InterPro" id="IPR018511">
    <property type="entry name" value="Hemolysin-typ_Ca-bd_CS"/>
</dbReference>
<proteinExistence type="predicted"/>
<keyword evidence="2" id="KW-0964">Secreted</keyword>
<comment type="caution">
    <text evidence="5">The sequence shown here is derived from an EMBL/GenBank/DDBJ whole genome shotgun (WGS) entry which is preliminary data.</text>
</comment>
<reference evidence="5 6" key="1">
    <citation type="submission" date="2024-06" db="EMBL/GenBank/DDBJ databases">
        <title>The Natural Products Discovery Center: Release of the First 8490 Sequenced Strains for Exploring Actinobacteria Biosynthetic Diversity.</title>
        <authorList>
            <person name="Kalkreuter E."/>
            <person name="Kautsar S.A."/>
            <person name="Yang D."/>
            <person name="Bader C.D."/>
            <person name="Teijaro C.N."/>
            <person name="Fluegel L."/>
            <person name="Davis C.M."/>
            <person name="Simpson J.R."/>
            <person name="Lauterbach L."/>
            <person name="Steele A.D."/>
            <person name="Gui C."/>
            <person name="Meng S."/>
            <person name="Li G."/>
            <person name="Viehrig K."/>
            <person name="Ye F."/>
            <person name="Su P."/>
            <person name="Kiefer A.F."/>
            <person name="Nichols A."/>
            <person name="Cepeda A.J."/>
            <person name="Yan W."/>
            <person name="Fan B."/>
            <person name="Jiang Y."/>
            <person name="Adhikari A."/>
            <person name="Zheng C.-J."/>
            <person name="Schuster L."/>
            <person name="Cowan T.M."/>
            <person name="Smanski M.J."/>
            <person name="Chevrette M.G."/>
            <person name="De Carvalho L.P.S."/>
            <person name="Shen B."/>
        </authorList>
    </citation>
    <scope>NUCLEOTIDE SEQUENCE [LARGE SCALE GENOMIC DNA]</scope>
    <source>
        <strain evidence="5 6">NPDC000155</strain>
    </source>
</reference>
<name>A0ABV1Y0J4_9ACTN</name>
<protein>
    <submittedName>
        <fullName evidence="5">Calcium-binding protein</fullName>
    </submittedName>
</protein>
<feature type="signal peptide" evidence="4">
    <location>
        <begin position="1"/>
        <end position="18"/>
    </location>
</feature>
<dbReference type="InterPro" id="IPR050557">
    <property type="entry name" value="RTX_toxin/Mannuronan_C5-epim"/>
</dbReference>
<dbReference type="PANTHER" id="PTHR38340">
    <property type="entry name" value="S-LAYER PROTEIN"/>
    <property type="match status" value="1"/>
</dbReference>
<evidence type="ECO:0000313" key="5">
    <source>
        <dbReference type="EMBL" id="MER7377382.1"/>
    </source>
</evidence>
<dbReference type="Gene3D" id="2.150.10.10">
    <property type="entry name" value="Serralysin-like metalloprotease, C-terminal"/>
    <property type="match status" value="1"/>
</dbReference>
<dbReference type="InterPro" id="IPR011049">
    <property type="entry name" value="Serralysin-like_metalloprot_C"/>
</dbReference>
<evidence type="ECO:0000256" key="1">
    <source>
        <dbReference type="ARBA" id="ARBA00004613"/>
    </source>
</evidence>
<gene>
    <name evidence="5" type="ORF">ABT384_32640</name>
</gene>
<organism evidence="5 6">
    <name type="scientific">Streptomyces lanatus</name>
    <dbReference type="NCBI Taxonomy" id="66900"/>
    <lineage>
        <taxon>Bacteria</taxon>
        <taxon>Bacillati</taxon>
        <taxon>Actinomycetota</taxon>
        <taxon>Actinomycetes</taxon>
        <taxon>Kitasatosporales</taxon>
        <taxon>Streptomycetaceae</taxon>
        <taxon>Streptomyces</taxon>
    </lineage>
</organism>
<accession>A0ABV1Y0J4</accession>